<organism evidence="1 2">
    <name type="scientific">Entomophthora muscae</name>
    <dbReference type="NCBI Taxonomy" id="34485"/>
    <lineage>
        <taxon>Eukaryota</taxon>
        <taxon>Fungi</taxon>
        <taxon>Fungi incertae sedis</taxon>
        <taxon>Zoopagomycota</taxon>
        <taxon>Entomophthoromycotina</taxon>
        <taxon>Entomophthoromycetes</taxon>
        <taxon>Entomophthorales</taxon>
        <taxon>Entomophthoraceae</taxon>
        <taxon>Entomophthora</taxon>
    </lineage>
</organism>
<sequence length="235" mass="26593">MGKNPKKSGTKRNTDSYAHLLSPKKTLVPAPPSDYNPLFLDDPSVELEIKTSGLYSIMDLLMQFAKTGESAIEPDDSFLLAHPSVDISLNLSLIRSIKAKMIAVAQHLDLELASVAHAFAYFEKLCLRGLVNKETRRIKGATCLFLATKVNEHKRKLEGFLDAIDKYLDVSEKEVRAIEFATFAELEFNLFLPKSEFIPHLERILRELGKSDIESYVEKRTFYLHYPEQSVLISS</sequence>
<name>A0ACC2UCZ4_9FUNG</name>
<gene>
    <name evidence="1" type="ORF">DSO57_1018972</name>
</gene>
<accession>A0ACC2UCZ4</accession>
<keyword evidence="2" id="KW-1185">Reference proteome</keyword>
<protein>
    <submittedName>
        <fullName evidence="1">Uncharacterized protein</fullName>
    </submittedName>
</protein>
<proteinExistence type="predicted"/>
<evidence type="ECO:0000313" key="1">
    <source>
        <dbReference type="EMBL" id="KAJ9084940.1"/>
    </source>
</evidence>
<dbReference type="Proteomes" id="UP001165960">
    <property type="component" value="Unassembled WGS sequence"/>
</dbReference>
<dbReference type="EMBL" id="QTSX02000794">
    <property type="protein sequence ID" value="KAJ9084940.1"/>
    <property type="molecule type" value="Genomic_DNA"/>
</dbReference>
<comment type="caution">
    <text evidence="1">The sequence shown here is derived from an EMBL/GenBank/DDBJ whole genome shotgun (WGS) entry which is preliminary data.</text>
</comment>
<evidence type="ECO:0000313" key="2">
    <source>
        <dbReference type="Proteomes" id="UP001165960"/>
    </source>
</evidence>
<reference evidence="1" key="1">
    <citation type="submission" date="2022-04" db="EMBL/GenBank/DDBJ databases">
        <title>Genome of the entomopathogenic fungus Entomophthora muscae.</title>
        <authorList>
            <person name="Elya C."/>
            <person name="Lovett B.R."/>
            <person name="Lee E."/>
            <person name="Macias A.M."/>
            <person name="Hajek A.E."/>
            <person name="De Bivort B.L."/>
            <person name="Kasson M.T."/>
            <person name="De Fine Licht H.H."/>
            <person name="Stajich J.E."/>
        </authorList>
    </citation>
    <scope>NUCLEOTIDE SEQUENCE</scope>
    <source>
        <strain evidence="1">Berkeley</strain>
    </source>
</reference>